<reference evidence="3" key="2">
    <citation type="submission" date="2021-01" db="UniProtKB">
        <authorList>
            <consortium name="EnsemblPlants"/>
        </authorList>
    </citation>
    <scope>IDENTIFICATION</scope>
</reference>
<accession>A0A7N2LUV2</accession>
<evidence type="ECO:0000259" key="2">
    <source>
        <dbReference type="Pfam" id="PF13966"/>
    </source>
</evidence>
<dbReference type="Pfam" id="PF13966">
    <property type="entry name" value="zf-RVT"/>
    <property type="match status" value="1"/>
</dbReference>
<dbReference type="Gramene" id="QL06p008955:mrna">
    <property type="protein sequence ID" value="QL06p008955:mrna"/>
    <property type="gene ID" value="QL06p008955"/>
</dbReference>
<evidence type="ECO:0000256" key="1">
    <source>
        <dbReference type="SAM" id="Phobius"/>
    </source>
</evidence>
<evidence type="ECO:0000313" key="4">
    <source>
        <dbReference type="Proteomes" id="UP000594261"/>
    </source>
</evidence>
<keyword evidence="1" id="KW-0472">Membrane</keyword>
<keyword evidence="1" id="KW-0812">Transmembrane</keyword>
<feature type="transmembrane region" description="Helical" evidence="1">
    <location>
        <begin position="114"/>
        <end position="132"/>
    </location>
</feature>
<reference evidence="3 4" key="1">
    <citation type="journal article" date="2016" name="G3 (Bethesda)">
        <title>First Draft Assembly and Annotation of the Genome of a California Endemic Oak Quercus lobata Nee (Fagaceae).</title>
        <authorList>
            <person name="Sork V.L."/>
            <person name="Fitz-Gibbon S.T."/>
            <person name="Puiu D."/>
            <person name="Crepeau M."/>
            <person name="Gugger P.F."/>
            <person name="Sherman R."/>
            <person name="Stevens K."/>
            <person name="Langley C.H."/>
            <person name="Pellegrini M."/>
            <person name="Salzberg S.L."/>
        </authorList>
    </citation>
    <scope>NUCLEOTIDE SEQUENCE [LARGE SCALE GENOMIC DNA]</scope>
    <source>
        <strain evidence="3 4">cv. SW786</strain>
    </source>
</reference>
<keyword evidence="4" id="KW-1185">Reference proteome</keyword>
<dbReference type="InParanoid" id="A0A7N2LUV2"/>
<dbReference type="InterPro" id="IPR026960">
    <property type="entry name" value="RVT-Znf"/>
</dbReference>
<dbReference type="Proteomes" id="UP000594261">
    <property type="component" value="Chromosome 6"/>
</dbReference>
<feature type="domain" description="Reverse transcriptase zinc-binding" evidence="2">
    <location>
        <begin position="102"/>
        <end position="161"/>
    </location>
</feature>
<organism evidence="3 4">
    <name type="scientific">Quercus lobata</name>
    <name type="common">Valley oak</name>
    <dbReference type="NCBI Taxonomy" id="97700"/>
    <lineage>
        <taxon>Eukaryota</taxon>
        <taxon>Viridiplantae</taxon>
        <taxon>Streptophyta</taxon>
        <taxon>Embryophyta</taxon>
        <taxon>Tracheophyta</taxon>
        <taxon>Spermatophyta</taxon>
        <taxon>Magnoliopsida</taxon>
        <taxon>eudicotyledons</taxon>
        <taxon>Gunneridae</taxon>
        <taxon>Pentapetalae</taxon>
        <taxon>rosids</taxon>
        <taxon>fabids</taxon>
        <taxon>Fagales</taxon>
        <taxon>Fagaceae</taxon>
        <taxon>Quercus</taxon>
    </lineage>
</organism>
<proteinExistence type="predicted"/>
<name>A0A7N2LUV2_QUELO</name>
<dbReference type="EMBL" id="LRBV02000006">
    <property type="status" value="NOT_ANNOTATED_CDS"/>
    <property type="molecule type" value="Genomic_DNA"/>
</dbReference>
<dbReference type="AlphaFoldDB" id="A0A7N2LUV2"/>
<evidence type="ECO:0000313" key="3">
    <source>
        <dbReference type="EnsemblPlants" id="QL06p008955:mrna"/>
    </source>
</evidence>
<sequence>MQQSLAKHGDGKSFHMVDLPMTTFGMRGNSLVKEPEIQKIWHDNDNEVFKRAENRGIEAKQLTLVAGLMDKTSGSYEVRTGFRLFTNNQLIYDSASGPHELDSIVWDRLWKLKIWYKIIVLLWIILVNALPVRTEFTRRGTAVTHSCPQCMTGEDTLLSCFHHISFGSGCSLVLN</sequence>
<keyword evidence="1" id="KW-1133">Transmembrane helix</keyword>
<dbReference type="EnsemblPlants" id="QL06p008955:mrna">
    <property type="protein sequence ID" value="QL06p008955:mrna"/>
    <property type="gene ID" value="QL06p008955"/>
</dbReference>
<protein>
    <recommendedName>
        <fullName evidence="2">Reverse transcriptase zinc-binding domain-containing protein</fullName>
    </recommendedName>
</protein>